<dbReference type="Proteomes" id="UP001168990">
    <property type="component" value="Unassembled WGS sequence"/>
</dbReference>
<feature type="signal peptide" evidence="1">
    <location>
        <begin position="1"/>
        <end position="18"/>
    </location>
</feature>
<reference evidence="2" key="1">
    <citation type="journal article" date="2023" name="bioRxiv">
        <title>Scaffold-level genome assemblies of two parasitoid biocontrol wasps reveal the parthenogenesis mechanism and an associated novel virus.</title>
        <authorList>
            <person name="Inwood S."/>
            <person name="Skelly J."/>
            <person name="Guhlin J."/>
            <person name="Harrop T."/>
            <person name="Goldson S."/>
            <person name="Dearden P."/>
        </authorList>
    </citation>
    <scope>NUCLEOTIDE SEQUENCE</scope>
    <source>
        <strain evidence="2">Irish</strain>
        <tissue evidence="2">Whole body</tissue>
    </source>
</reference>
<comment type="caution">
    <text evidence="2">The sequence shown here is derived from an EMBL/GenBank/DDBJ whole genome shotgun (WGS) entry which is preliminary data.</text>
</comment>
<sequence length="196" mass="23225">MNFINILLIFSWLGVATALLDDARTIGEQSMRIIGHRPQCNAKKDYDLITEYKRLPEHRYVTEYKRFPEYRYSFGIGKRWFDDSNIKRTLPYSFGVGKRNQLERYHPMKYLADYLANNNENNLNNDVIIDELHNKRGAPLRPYDFGIGKRNKILDELQGLQSIDYNSEINQREKQNTFDSMNNKIFNGAEQLLEQY</sequence>
<proteinExistence type="predicted"/>
<protein>
    <submittedName>
        <fullName evidence="2">Uncharacterized protein</fullName>
    </submittedName>
</protein>
<keyword evidence="3" id="KW-1185">Reference proteome</keyword>
<gene>
    <name evidence="2" type="ORF">PV328_010156</name>
</gene>
<dbReference type="AlphaFoldDB" id="A0AA39C7I6"/>
<evidence type="ECO:0000256" key="1">
    <source>
        <dbReference type="SAM" id="SignalP"/>
    </source>
</evidence>
<feature type="chain" id="PRO_5041425278" evidence="1">
    <location>
        <begin position="19"/>
        <end position="196"/>
    </location>
</feature>
<reference evidence="2" key="2">
    <citation type="submission" date="2023-03" db="EMBL/GenBank/DDBJ databases">
        <authorList>
            <person name="Inwood S.N."/>
            <person name="Skelly J.G."/>
            <person name="Guhlin J."/>
            <person name="Harrop T.W.R."/>
            <person name="Goldson S.G."/>
            <person name="Dearden P.K."/>
        </authorList>
    </citation>
    <scope>NUCLEOTIDE SEQUENCE</scope>
    <source>
        <strain evidence="2">Irish</strain>
        <tissue evidence="2">Whole body</tissue>
    </source>
</reference>
<keyword evidence="1" id="KW-0732">Signal</keyword>
<evidence type="ECO:0000313" key="3">
    <source>
        <dbReference type="Proteomes" id="UP001168990"/>
    </source>
</evidence>
<evidence type="ECO:0000313" key="2">
    <source>
        <dbReference type="EMBL" id="KAK0159258.1"/>
    </source>
</evidence>
<dbReference type="EMBL" id="JAQQBS010001424">
    <property type="protein sequence ID" value="KAK0159258.1"/>
    <property type="molecule type" value="Genomic_DNA"/>
</dbReference>
<name>A0AA39C7I6_9HYME</name>
<accession>A0AA39C7I6</accession>
<organism evidence="2 3">
    <name type="scientific">Microctonus aethiopoides</name>
    <dbReference type="NCBI Taxonomy" id="144406"/>
    <lineage>
        <taxon>Eukaryota</taxon>
        <taxon>Metazoa</taxon>
        <taxon>Ecdysozoa</taxon>
        <taxon>Arthropoda</taxon>
        <taxon>Hexapoda</taxon>
        <taxon>Insecta</taxon>
        <taxon>Pterygota</taxon>
        <taxon>Neoptera</taxon>
        <taxon>Endopterygota</taxon>
        <taxon>Hymenoptera</taxon>
        <taxon>Apocrita</taxon>
        <taxon>Ichneumonoidea</taxon>
        <taxon>Braconidae</taxon>
        <taxon>Euphorinae</taxon>
        <taxon>Microctonus</taxon>
    </lineage>
</organism>